<name>A0A813DTT9_POLGL</name>
<sequence length="101" mass="11139">VFEPSASLSAGAVQRVHQAEVREDGLYVRLSSQLPGNSLPSDEFALTEDLPEPSQFAAARPKATKSTLEVLLANEARLKEQRGALQRKPPEQDFISDEFLF</sequence>
<dbReference type="EMBL" id="CAJNNV010005857">
    <property type="protein sequence ID" value="CAE8592744.1"/>
    <property type="molecule type" value="Genomic_DNA"/>
</dbReference>
<dbReference type="AlphaFoldDB" id="A0A813DTT9"/>
<reference evidence="1" key="1">
    <citation type="submission" date="2021-02" db="EMBL/GenBank/DDBJ databases">
        <authorList>
            <person name="Dougan E. K."/>
            <person name="Rhodes N."/>
            <person name="Thang M."/>
            <person name="Chan C."/>
        </authorList>
    </citation>
    <scope>NUCLEOTIDE SEQUENCE</scope>
</reference>
<proteinExistence type="predicted"/>
<evidence type="ECO:0000313" key="1">
    <source>
        <dbReference type="EMBL" id="CAE8592744.1"/>
    </source>
</evidence>
<dbReference type="Proteomes" id="UP000654075">
    <property type="component" value="Unassembled WGS sequence"/>
</dbReference>
<organism evidence="1 2">
    <name type="scientific">Polarella glacialis</name>
    <name type="common">Dinoflagellate</name>
    <dbReference type="NCBI Taxonomy" id="89957"/>
    <lineage>
        <taxon>Eukaryota</taxon>
        <taxon>Sar</taxon>
        <taxon>Alveolata</taxon>
        <taxon>Dinophyceae</taxon>
        <taxon>Suessiales</taxon>
        <taxon>Suessiaceae</taxon>
        <taxon>Polarella</taxon>
    </lineage>
</organism>
<protein>
    <submittedName>
        <fullName evidence="1">Uncharacterized protein</fullName>
    </submittedName>
</protein>
<accession>A0A813DTT9</accession>
<comment type="caution">
    <text evidence="1">The sequence shown here is derived from an EMBL/GenBank/DDBJ whole genome shotgun (WGS) entry which is preliminary data.</text>
</comment>
<keyword evidence="2" id="KW-1185">Reference proteome</keyword>
<feature type="non-terminal residue" evidence="1">
    <location>
        <position position="101"/>
    </location>
</feature>
<gene>
    <name evidence="1" type="ORF">PGLA1383_LOCUS11376</name>
</gene>
<evidence type="ECO:0000313" key="2">
    <source>
        <dbReference type="Proteomes" id="UP000654075"/>
    </source>
</evidence>